<gene>
    <name evidence="8" type="ORF">SAMN05660293_03025</name>
</gene>
<dbReference type="PANTHER" id="PTHR12992:SF11">
    <property type="entry name" value="MITOCHONDRIAL COENZYME A DIPHOSPHATASE NUDT8"/>
    <property type="match status" value="1"/>
</dbReference>
<comment type="cofactor">
    <cofactor evidence="2">
        <name>Mg(2+)</name>
        <dbReference type="ChEBI" id="CHEBI:18420"/>
    </cofactor>
</comment>
<keyword evidence="6" id="KW-0464">Manganese</keyword>
<dbReference type="InterPro" id="IPR015797">
    <property type="entry name" value="NUDIX_hydrolase-like_dom_sf"/>
</dbReference>
<reference evidence="9" key="1">
    <citation type="submission" date="2017-02" db="EMBL/GenBank/DDBJ databases">
        <authorList>
            <person name="Varghese N."/>
            <person name="Submissions S."/>
        </authorList>
    </citation>
    <scope>NUCLEOTIDE SEQUENCE [LARGE SCALE GENOMIC DNA]</scope>
    <source>
        <strain evidence="9">DSM 22270</strain>
    </source>
</reference>
<dbReference type="GO" id="GO:0046872">
    <property type="term" value="F:metal ion binding"/>
    <property type="evidence" value="ECO:0007669"/>
    <property type="project" value="UniProtKB-KW"/>
</dbReference>
<dbReference type="EMBL" id="FUZA01000003">
    <property type="protein sequence ID" value="SKB93708.1"/>
    <property type="molecule type" value="Genomic_DNA"/>
</dbReference>
<keyword evidence="4" id="KW-0378">Hydrolase</keyword>
<evidence type="ECO:0000313" key="8">
    <source>
        <dbReference type="EMBL" id="SKB93708.1"/>
    </source>
</evidence>
<dbReference type="GO" id="GO:0010945">
    <property type="term" value="F:coenzyme A diphosphatase activity"/>
    <property type="evidence" value="ECO:0007669"/>
    <property type="project" value="InterPro"/>
</dbReference>
<keyword evidence="3" id="KW-0479">Metal-binding</keyword>
<dbReference type="AlphaFoldDB" id="A0A1T5FCA1"/>
<dbReference type="Pfam" id="PF00293">
    <property type="entry name" value="NUDIX"/>
    <property type="match status" value="1"/>
</dbReference>
<evidence type="ECO:0000256" key="1">
    <source>
        <dbReference type="ARBA" id="ARBA00001936"/>
    </source>
</evidence>
<evidence type="ECO:0000259" key="7">
    <source>
        <dbReference type="PROSITE" id="PS51462"/>
    </source>
</evidence>
<dbReference type="OrthoDB" id="9802805at2"/>
<proteinExistence type="predicted"/>
<dbReference type="InterPro" id="IPR045121">
    <property type="entry name" value="CoAse"/>
</dbReference>
<feature type="domain" description="Nudix hydrolase" evidence="7">
    <location>
        <begin position="46"/>
        <end position="180"/>
    </location>
</feature>
<dbReference type="STRING" id="651661.SAMN05660293_03025"/>
<evidence type="ECO:0000256" key="5">
    <source>
        <dbReference type="ARBA" id="ARBA00022842"/>
    </source>
</evidence>
<evidence type="ECO:0000256" key="6">
    <source>
        <dbReference type="ARBA" id="ARBA00023211"/>
    </source>
</evidence>
<dbReference type="PANTHER" id="PTHR12992">
    <property type="entry name" value="NUDIX HYDROLASE"/>
    <property type="match status" value="1"/>
</dbReference>
<dbReference type="SUPFAM" id="SSF55811">
    <property type="entry name" value="Nudix"/>
    <property type="match status" value="1"/>
</dbReference>
<evidence type="ECO:0000256" key="2">
    <source>
        <dbReference type="ARBA" id="ARBA00001946"/>
    </source>
</evidence>
<sequence length="217" mass="24418">MATLGSFSLFVNALTQKLKYPLPGESAHRIMQASSKLRLTFKPNARTRKSAVLVLFYPYKDEIYFPLILRPAYDGVHSGQVAFPGGRFEPTDENLIRTALREAQEEIGLRLNDVKILGVLTELFIPASNFYVLPVIATMPYRPDFYPDPREVEDIFEIKLEEISDIDIIGSGDIQVRGEQVHAPHYMVQGYKIWGATAMMISELLTVLNAPEGDPES</sequence>
<name>A0A1T5FCA1_9BACT</name>
<dbReference type="PROSITE" id="PS51462">
    <property type="entry name" value="NUDIX"/>
    <property type="match status" value="1"/>
</dbReference>
<keyword evidence="9" id="KW-1185">Reference proteome</keyword>
<dbReference type="Proteomes" id="UP000190897">
    <property type="component" value="Unassembled WGS sequence"/>
</dbReference>
<dbReference type="CDD" id="cd03426">
    <property type="entry name" value="NUDIX_CoAse_Nudt7"/>
    <property type="match status" value="1"/>
</dbReference>
<protein>
    <submittedName>
        <fullName evidence="8">8-oxo-dGTP pyrophosphatase MutT, NUDIX family</fullName>
    </submittedName>
</protein>
<accession>A0A1T5FCA1</accession>
<dbReference type="InterPro" id="IPR000086">
    <property type="entry name" value="NUDIX_hydrolase_dom"/>
</dbReference>
<comment type="cofactor">
    <cofactor evidence="1">
        <name>Mn(2+)</name>
        <dbReference type="ChEBI" id="CHEBI:29035"/>
    </cofactor>
</comment>
<organism evidence="8 9">
    <name type="scientific">Dyadobacter psychrophilus</name>
    <dbReference type="NCBI Taxonomy" id="651661"/>
    <lineage>
        <taxon>Bacteria</taxon>
        <taxon>Pseudomonadati</taxon>
        <taxon>Bacteroidota</taxon>
        <taxon>Cytophagia</taxon>
        <taxon>Cytophagales</taxon>
        <taxon>Spirosomataceae</taxon>
        <taxon>Dyadobacter</taxon>
    </lineage>
</organism>
<dbReference type="Gene3D" id="3.90.79.10">
    <property type="entry name" value="Nucleoside Triphosphate Pyrophosphohydrolase"/>
    <property type="match status" value="1"/>
</dbReference>
<dbReference type="RefSeq" id="WP_082215556.1">
    <property type="nucleotide sequence ID" value="NZ_FUZA01000003.1"/>
</dbReference>
<keyword evidence="5" id="KW-0460">Magnesium</keyword>
<evidence type="ECO:0000313" key="9">
    <source>
        <dbReference type="Proteomes" id="UP000190897"/>
    </source>
</evidence>
<evidence type="ECO:0000256" key="4">
    <source>
        <dbReference type="ARBA" id="ARBA00022801"/>
    </source>
</evidence>
<evidence type="ECO:0000256" key="3">
    <source>
        <dbReference type="ARBA" id="ARBA00022723"/>
    </source>
</evidence>